<comment type="caution">
    <text evidence="3">The sequence shown here is derived from an EMBL/GenBank/DDBJ whole genome shotgun (WGS) entry which is preliminary data.</text>
</comment>
<name>A0A5R9GTJ4_9PROT</name>
<keyword evidence="1" id="KW-1133">Transmembrane helix</keyword>
<evidence type="ECO:0000313" key="3">
    <source>
        <dbReference type="EMBL" id="TLS66564.1"/>
    </source>
</evidence>
<reference evidence="3 4" key="1">
    <citation type="journal article" date="2019" name="Appl. Environ. Microbiol.">
        <title>Environmental Evidence and Genomic Insight of Iron-oxidizing Bacteria Preference Towards More Corrosion Resistant Stainless Steel at Higher Salinities.</title>
        <authorList>
            <person name="Garrison C.E."/>
            <person name="Price K.A."/>
            <person name="Field E.K."/>
        </authorList>
    </citation>
    <scope>NUCLEOTIDE SEQUENCE [LARGE SCALE GENOMIC DNA]</scope>
    <source>
        <strain evidence="3 4">P3</strain>
    </source>
</reference>
<evidence type="ECO:0000313" key="4">
    <source>
        <dbReference type="Proteomes" id="UP000306585"/>
    </source>
</evidence>
<dbReference type="Proteomes" id="UP000306585">
    <property type="component" value="Unassembled WGS sequence"/>
</dbReference>
<keyword evidence="1" id="KW-0812">Transmembrane</keyword>
<feature type="transmembrane region" description="Helical" evidence="1">
    <location>
        <begin position="59"/>
        <end position="83"/>
    </location>
</feature>
<keyword evidence="4" id="KW-1185">Reference proteome</keyword>
<proteinExistence type="predicted"/>
<organism evidence="3 4">
    <name type="scientific">Mariprofundus erugo</name>
    <dbReference type="NCBI Taxonomy" id="2528639"/>
    <lineage>
        <taxon>Bacteria</taxon>
        <taxon>Pseudomonadati</taxon>
        <taxon>Pseudomonadota</taxon>
        <taxon>Candidatius Mariprofundia</taxon>
        <taxon>Mariprofundales</taxon>
        <taxon>Mariprofundaceae</taxon>
        <taxon>Mariprofundus</taxon>
    </lineage>
</organism>
<feature type="chain" id="PRO_5024387218" evidence="2">
    <location>
        <begin position="20"/>
        <end position="117"/>
    </location>
</feature>
<evidence type="ECO:0000256" key="1">
    <source>
        <dbReference type="SAM" id="Phobius"/>
    </source>
</evidence>
<keyword evidence="1" id="KW-0472">Membrane</keyword>
<feature type="signal peptide" evidence="2">
    <location>
        <begin position="1"/>
        <end position="19"/>
    </location>
</feature>
<dbReference type="AlphaFoldDB" id="A0A5R9GTJ4"/>
<keyword evidence="2" id="KW-0732">Signal</keyword>
<sequence>MQALFVCFAMMLLPSVSCAATAGTQAQTETTAEAVMQQFNDDDEVSPQRKIDTQRKHQILFMMGIALLVLLLTTGILGISMVFFDKDVFLAHMIFAGLSLTLAAAHAATSIAWFWPY</sequence>
<gene>
    <name evidence="3" type="ORF">FEF65_09790</name>
</gene>
<dbReference type="EMBL" id="VBRY01000009">
    <property type="protein sequence ID" value="TLS66564.1"/>
    <property type="molecule type" value="Genomic_DNA"/>
</dbReference>
<protein>
    <submittedName>
        <fullName evidence="3">Uncharacterized protein</fullName>
    </submittedName>
</protein>
<evidence type="ECO:0000256" key="2">
    <source>
        <dbReference type="SAM" id="SignalP"/>
    </source>
</evidence>
<accession>A0A5R9GTJ4</accession>
<feature type="transmembrane region" description="Helical" evidence="1">
    <location>
        <begin position="90"/>
        <end position="115"/>
    </location>
</feature>